<dbReference type="OrthoDB" id="9804751at2"/>
<gene>
    <name evidence="2" type="ORF">Dace_2731</name>
</gene>
<dbReference type="Proteomes" id="UP000005695">
    <property type="component" value="Unassembled WGS sequence"/>
</dbReference>
<proteinExistence type="predicted"/>
<dbReference type="PROSITE" id="PS51833">
    <property type="entry name" value="HDOD"/>
    <property type="match status" value="1"/>
</dbReference>
<feature type="domain" description="HDOD" evidence="1">
    <location>
        <begin position="200"/>
        <end position="385"/>
    </location>
</feature>
<dbReference type="SUPFAM" id="SSF109604">
    <property type="entry name" value="HD-domain/PDEase-like"/>
    <property type="match status" value="1"/>
</dbReference>
<sequence length="402" mass="45443">MQDIFVGRQPIFDRNIKVYAYELLYRHAYVNYAEIHDQDAASSDVMANALLEIGLEAIVGPHKAFCNFARGFLLQRDDLSFVADRLVIEVLEHVEPEPKILEAMDYFSEQGHLIALDDFVYRPELRPLVERADIVKLDVMELSMDQVAEQLTMLREIKALKFVAEKVETNDIFQQCRELGFDYFQGYFFSKPKIVSGKKLPPARMAMIRLLSELQNPDVSIGEVEKIIEADVYLSVKLLRQINSSYYNLINEVTSIRQAIVCIGLNHIRTWACVLMLGGVSDKPQELLGMALIRAKMCELLAPDSDHGRQQVFFTVGLFSLLDSILDAPMSHILDSLPLSDEINDALLDHGGEAGATLHDVQCYEQANWADLEGSSHSSDDLANAYWEAVPWVEKIKASLND</sequence>
<dbReference type="PIRSF" id="PIRSF003180">
    <property type="entry name" value="DiGMPpdiest_YuxH"/>
    <property type="match status" value="1"/>
</dbReference>
<comment type="caution">
    <text evidence="2">The sequence shown here is derived from an EMBL/GenBank/DDBJ whole genome shotgun (WGS) entry which is preliminary data.</text>
</comment>
<name>Q1K203_DESA6</name>
<dbReference type="SMART" id="SM00052">
    <property type="entry name" value="EAL"/>
    <property type="match status" value="1"/>
</dbReference>
<dbReference type="PANTHER" id="PTHR33525:SF4">
    <property type="entry name" value="CYCLIC DI-GMP PHOSPHODIESTERASE CDGJ"/>
    <property type="match status" value="1"/>
</dbReference>
<dbReference type="EMBL" id="AAEW02000004">
    <property type="protein sequence ID" value="EAT16636.1"/>
    <property type="molecule type" value="Genomic_DNA"/>
</dbReference>
<evidence type="ECO:0000313" key="3">
    <source>
        <dbReference type="Proteomes" id="UP000005695"/>
    </source>
</evidence>
<dbReference type="InterPro" id="IPR013976">
    <property type="entry name" value="HDOD"/>
</dbReference>
<dbReference type="InterPro" id="IPR014408">
    <property type="entry name" value="dGMP_Pdiesterase_EAL/HD-GYP"/>
</dbReference>
<dbReference type="Pfam" id="PF08668">
    <property type="entry name" value="HDOD"/>
    <property type="match status" value="1"/>
</dbReference>
<dbReference type="Pfam" id="PF00563">
    <property type="entry name" value="EAL"/>
    <property type="match status" value="1"/>
</dbReference>
<evidence type="ECO:0000259" key="1">
    <source>
        <dbReference type="PROSITE" id="PS51833"/>
    </source>
</evidence>
<dbReference type="InterPro" id="IPR001633">
    <property type="entry name" value="EAL_dom"/>
</dbReference>
<keyword evidence="3" id="KW-1185">Reference proteome</keyword>
<dbReference type="Gene3D" id="1.10.3210.10">
    <property type="entry name" value="Hypothetical protein af1432"/>
    <property type="match status" value="1"/>
</dbReference>
<protein>
    <submittedName>
        <fullName evidence="2">Diguanylate phosphodiesterase</fullName>
    </submittedName>
</protein>
<accession>Q1K203</accession>
<organism evidence="2 3">
    <name type="scientific">Desulfuromonas acetoxidans (strain DSM 684 / 11070)</name>
    <dbReference type="NCBI Taxonomy" id="281689"/>
    <lineage>
        <taxon>Bacteria</taxon>
        <taxon>Pseudomonadati</taxon>
        <taxon>Thermodesulfobacteriota</taxon>
        <taxon>Desulfuromonadia</taxon>
        <taxon>Desulfuromonadales</taxon>
        <taxon>Desulfuromonadaceae</taxon>
        <taxon>Desulfuromonas</taxon>
    </lineage>
</organism>
<dbReference type="InterPro" id="IPR035919">
    <property type="entry name" value="EAL_sf"/>
</dbReference>
<dbReference type="Gene3D" id="3.20.20.450">
    <property type="entry name" value="EAL domain"/>
    <property type="match status" value="1"/>
</dbReference>
<dbReference type="PANTHER" id="PTHR33525">
    <property type="match status" value="1"/>
</dbReference>
<dbReference type="AlphaFoldDB" id="Q1K203"/>
<dbReference type="InterPro" id="IPR052340">
    <property type="entry name" value="RNase_Y/CdgJ"/>
</dbReference>
<dbReference type="RefSeq" id="WP_005998695.1">
    <property type="nucleotide sequence ID" value="NZ_AAEW02000004.1"/>
</dbReference>
<evidence type="ECO:0000313" key="2">
    <source>
        <dbReference type="EMBL" id="EAT16636.1"/>
    </source>
</evidence>
<dbReference type="SUPFAM" id="SSF141868">
    <property type="entry name" value="EAL domain-like"/>
    <property type="match status" value="1"/>
</dbReference>
<reference evidence="2" key="1">
    <citation type="submission" date="2006-05" db="EMBL/GenBank/DDBJ databases">
        <title>Annotation of the draft genome assembly of Desulfuromonas acetoxidans DSM 684.</title>
        <authorList>
            <consortium name="US DOE Joint Genome Institute (JGI-ORNL)"/>
            <person name="Larimer F."/>
            <person name="Land M."/>
            <person name="Hauser L."/>
        </authorList>
    </citation>
    <scope>NUCLEOTIDE SEQUENCE [LARGE SCALE GENOMIC DNA]</scope>
    <source>
        <strain evidence="2">DSM 684</strain>
    </source>
</reference>
<reference evidence="2" key="2">
    <citation type="submission" date="2006-05" db="EMBL/GenBank/DDBJ databases">
        <title>Sequencing of the draft genome and assembly of Desulfuromonas acetoxidans DSM 684.</title>
        <authorList>
            <consortium name="US DOE Joint Genome Institute (JGI-PGF)"/>
            <person name="Copeland A."/>
            <person name="Lucas S."/>
            <person name="Lapidus A."/>
            <person name="Barry K."/>
            <person name="Detter J.C."/>
            <person name="Glavina del Rio T."/>
            <person name="Hammon N."/>
            <person name="Israni S."/>
            <person name="Dalin E."/>
            <person name="Tice H."/>
            <person name="Bruce D."/>
            <person name="Pitluck S."/>
            <person name="Richardson P."/>
        </authorList>
    </citation>
    <scope>NUCLEOTIDE SEQUENCE [LARGE SCALE GENOMIC DNA]</scope>
    <source>
        <strain evidence="2">DSM 684</strain>
    </source>
</reference>